<dbReference type="InterPro" id="IPR032453">
    <property type="entry name" value="PKNOX/Meis_N"/>
</dbReference>
<name>A0AAF5DMJ3_STRER</name>
<evidence type="ECO:0000256" key="1">
    <source>
        <dbReference type="ARBA" id="ARBA00023242"/>
    </source>
</evidence>
<organism evidence="3 4">
    <name type="scientific">Strongyloides stercoralis</name>
    <name type="common">Threadworm</name>
    <dbReference type="NCBI Taxonomy" id="6248"/>
    <lineage>
        <taxon>Eukaryota</taxon>
        <taxon>Metazoa</taxon>
        <taxon>Ecdysozoa</taxon>
        <taxon>Nematoda</taxon>
        <taxon>Chromadorea</taxon>
        <taxon>Rhabditida</taxon>
        <taxon>Tylenchina</taxon>
        <taxon>Panagrolaimomorpha</taxon>
        <taxon>Strongyloidoidea</taxon>
        <taxon>Strongyloididae</taxon>
        <taxon>Strongyloides</taxon>
    </lineage>
</organism>
<keyword evidence="3" id="KW-1185">Reference proteome</keyword>
<evidence type="ECO:0000313" key="3">
    <source>
        <dbReference type="Proteomes" id="UP000035681"/>
    </source>
</evidence>
<feature type="domain" description="MEIS N-terminal" evidence="2">
    <location>
        <begin position="2"/>
        <end position="55"/>
    </location>
</feature>
<keyword evidence="1" id="KW-0539">Nucleus</keyword>
<dbReference type="WBParaSite" id="TCONS_00014341.p1">
    <property type="protein sequence ID" value="TCONS_00014341.p1"/>
    <property type="gene ID" value="XLOC_009554"/>
</dbReference>
<evidence type="ECO:0000259" key="2">
    <source>
        <dbReference type="Pfam" id="PF16493"/>
    </source>
</evidence>
<protein>
    <submittedName>
        <fullName evidence="4">Meis_PKNOX_N domain-containing protein</fullName>
    </submittedName>
</protein>
<accession>A0AAF5DMJ3</accession>
<dbReference type="AlphaFoldDB" id="A0AAF5DMJ3"/>
<sequence>MLIKKLINDGIEMKTGNKELDDFMIDYIIQLRINMVELTKVGYYCEDFKTKYIKNFSKFFTSQTTLKTLLDDEDDIKSNGCNEYGTVISKECPEIVIDKSNDLLISFLNGEQSLLQVLNNSKNIVKSS</sequence>
<dbReference type="Proteomes" id="UP000035681">
    <property type="component" value="Unplaced"/>
</dbReference>
<dbReference type="Pfam" id="PF16493">
    <property type="entry name" value="Meis_PKNOX_N"/>
    <property type="match status" value="1"/>
</dbReference>
<reference evidence="4" key="1">
    <citation type="submission" date="2024-02" db="UniProtKB">
        <authorList>
            <consortium name="WormBaseParasite"/>
        </authorList>
    </citation>
    <scope>IDENTIFICATION</scope>
</reference>
<proteinExistence type="predicted"/>
<evidence type="ECO:0000313" key="4">
    <source>
        <dbReference type="WBParaSite" id="TCONS_00014341.p1"/>
    </source>
</evidence>